<keyword evidence="1" id="KW-0812">Transmembrane</keyword>
<sequence>MLFGEEMGSSNTGAPEGVRRINESVKQFRTVVVIAVGLAFALSFAGSVLANRLWDMGLAQGWYVWAFIAVSVALLLCLLWRFVAPQTSYHENVALRLVLNNIRNEVLWSPSWTHMAGASAHQVFEVLEKRGFLSRSEPGDQRDPWGRTLIEDLPGYLVLRWLSSFGLTARPAGMRLKPVALSDLPAWMGRNNRLVGLISKIGTPSGFIEAAVSQLTVELPEGFRISAPATRQETAGVVNLPGIAIASRYCRVEIL</sequence>
<keyword evidence="1" id="KW-0472">Membrane</keyword>
<name>X0UQ36_9ZZZZ</name>
<proteinExistence type="predicted"/>
<feature type="transmembrane region" description="Helical" evidence="1">
    <location>
        <begin position="62"/>
        <end position="83"/>
    </location>
</feature>
<dbReference type="EMBL" id="BARS01028381">
    <property type="protein sequence ID" value="GAG07800.1"/>
    <property type="molecule type" value="Genomic_DNA"/>
</dbReference>
<comment type="caution">
    <text evidence="2">The sequence shown here is derived from an EMBL/GenBank/DDBJ whole genome shotgun (WGS) entry which is preliminary data.</text>
</comment>
<keyword evidence="1" id="KW-1133">Transmembrane helix</keyword>
<reference evidence="2" key="1">
    <citation type="journal article" date="2014" name="Front. Microbiol.">
        <title>High frequency of phylogenetically diverse reductive dehalogenase-homologous genes in deep subseafloor sedimentary metagenomes.</title>
        <authorList>
            <person name="Kawai M."/>
            <person name="Futagami T."/>
            <person name="Toyoda A."/>
            <person name="Takaki Y."/>
            <person name="Nishi S."/>
            <person name="Hori S."/>
            <person name="Arai W."/>
            <person name="Tsubouchi T."/>
            <person name="Morono Y."/>
            <person name="Uchiyama I."/>
            <person name="Ito T."/>
            <person name="Fujiyama A."/>
            <person name="Inagaki F."/>
            <person name="Takami H."/>
        </authorList>
    </citation>
    <scope>NUCLEOTIDE SEQUENCE</scope>
    <source>
        <strain evidence="2">Expedition CK06-06</strain>
    </source>
</reference>
<gene>
    <name evidence="2" type="ORF">S01H1_44489</name>
</gene>
<feature type="non-terminal residue" evidence="2">
    <location>
        <position position="255"/>
    </location>
</feature>
<evidence type="ECO:0000256" key="1">
    <source>
        <dbReference type="SAM" id="Phobius"/>
    </source>
</evidence>
<feature type="transmembrane region" description="Helical" evidence="1">
    <location>
        <begin position="28"/>
        <end position="50"/>
    </location>
</feature>
<evidence type="ECO:0000313" key="2">
    <source>
        <dbReference type="EMBL" id="GAG07800.1"/>
    </source>
</evidence>
<dbReference type="AlphaFoldDB" id="X0UQ36"/>
<accession>X0UQ36</accession>
<organism evidence="2">
    <name type="scientific">marine sediment metagenome</name>
    <dbReference type="NCBI Taxonomy" id="412755"/>
    <lineage>
        <taxon>unclassified sequences</taxon>
        <taxon>metagenomes</taxon>
        <taxon>ecological metagenomes</taxon>
    </lineage>
</organism>
<protein>
    <submittedName>
        <fullName evidence="2">Uncharacterized protein</fullName>
    </submittedName>
</protein>